<dbReference type="Gene3D" id="1.10.3090.10">
    <property type="entry name" value="cca-adding enzyme, domain 2"/>
    <property type="match status" value="1"/>
</dbReference>
<evidence type="ECO:0000259" key="13">
    <source>
        <dbReference type="SMART" id="SM00471"/>
    </source>
</evidence>
<dbReference type="SUPFAM" id="SSF81891">
    <property type="entry name" value="Poly A polymerase C-terminal region-like"/>
    <property type="match status" value="1"/>
</dbReference>
<proteinExistence type="inferred from homology"/>
<evidence type="ECO:0000256" key="2">
    <source>
        <dbReference type="ARBA" id="ARBA00007265"/>
    </source>
</evidence>
<dbReference type="AlphaFoldDB" id="A0A8J6NQY9"/>
<gene>
    <name evidence="14" type="ORF">H8E29_13980</name>
</gene>
<comment type="similarity">
    <text evidence="2 11">Belongs to the tRNA nucleotidyltransferase/poly(A) polymerase family.</text>
</comment>
<evidence type="ECO:0000256" key="9">
    <source>
        <dbReference type="ARBA" id="ARBA00022842"/>
    </source>
</evidence>
<dbReference type="InterPro" id="IPR043734">
    <property type="entry name" value="DUF5678"/>
</dbReference>
<organism evidence="14 15">
    <name type="scientific">Candidatus Desulfolinea nitratireducens</name>
    <dbReference type="NCBI Taxonomy" id="2841698"/>
    <lineage>
        <taxon>Bacteria</taxon>
        <taxon>Bacillati</taxon>
        <taxon>Chloroflexota</taxon>
        <taxon>Anaerolineae</taxon>
        <taxon>Anaerolineales</taxon>
        <taxon>Anaerolineales incertae sedis</taxon>
        <taxon>Candidatus Desulfolinea</taxon>
    </lineage>
</organism>
<dbReference type="GO" id="GO:0000166">
    <property type="term" value="F:nucleotide binding"/>
    <property type="evidence" value="ECO:0007669"/>
    <property type="project" value="UniProtKB-KW"/>
</dbReference>
<comment type="caution">
    <text evidence="14">The sequence shown here is derived from an EMBL/GenBank/DDBJ whole genome shotgun (WGS) entry which is preliminary data.</text>
</comment>
<dbReference type="SUPFAM" id="SSF81301">
    <property type="entry name" value="Nucleotidyltransferase"/>
    <property type="match status" value="1"/>
</dbReference>
<dbReference type="GO" id="GO:0016779">
    <property type="term" value="F:nucleotidyltransferase activity"/>
    <property type="evidence" value="ECO:0007669"/>
    <property type="project" value="UniProtKB-KW"/>
</dbReference>
<feature type="domain" description="HD/PDEase" evidence="13">
    <location>
        <begin position="302"/>
        <end position="487"/>
    </location>
</feature>
<keyword evidence="6" id="KW-0548">Nucleotidyltransferase</keyword>
<dbReference type="SMART" id="SM00471">
    <property type="entry name" value="HDc"/>
    <property type="match status" value="1"/>
</dbReference>
<dbReference type="Pfam" id="PF18929">
    <property type="entry name" value="DUF5678"/>
    <property type="match status" value="1"/>
</dbReference>
<dbReference type="Proteomes" id="UP000614469">
    <property type="component" value="Unassembled WGS sequence"/>
</dbReference>
<dbReference type="InterPro" id="IPR032828">
    <property type="entry name" value="PolyA_RNA-bd"/>
</dbReference>
<dbReference type="InterPro" id="IPR002646">
    <property type="entry name" value="PolA_pol_head_dom"/>
</dbReference>
<dbReference type="GO" id="GO:0000049">
    <property type="term" value="F:tRNA binding"/>
    <property type="evidence" value="ECO:0007669"/>
    <property type="project" value="UniProtKB-KW"/>
</dbReference>
<name>A0A8J6NQY9_9CHLR</name>
<dbReference type="GO" id="GO:0046872">
    <property type="term" value="F:metal ion binding"/>
    <property type="evidence" value="ECO:0007669"/>
    <property type="project" value="UniProtKB-KW"/>
</dbReference>
<evidence type="ECO:0000256" key="8">
    <source>
        <dbReference type="ARBA" id="ARBA00022741"/>
    </source>
</evidence>
<protein>
    <submittedName>
        <fullName evidence="14">HD domain-containing protein</fullName>
    </submittedName>
</protein>
<dbReference type="EMBL" id="JACNJN010000157">
    <property type="protein sequence ID" value="MBC8336369.1"/>
    <property type="molecule type" value="Genomic_DNA"/>
</dbReference>
<evidence type="ECO:0000256" key="4">
    <source>
        <dbReference type="ARBA" id="ARBA00022679"/>
    </source>
</evidence>
<evidence type="ECO:0000256" key="11">
    <source>
        <dbReference type="RuleBase" id="RU003953"/>
    </source>
</evidence>
<dbReference type="InterPro" id="IPR043519">
    <property type="entry name" value="NT_sf"/>
</dbReference>
<dbReference type="CDD" id="cd00077">
    <property type="entry name" value="HDc"/>
    <property type="match status" value="1"/>
</dbReference>
<dbReference type="Pfam" id="PF01743">
    <property type="entry name" value="PolyA_pol"/>
    <property type="match status" value="1"/>
</dbReference>
<accession>A0A8J6NQY9</accession>
<feature type="region of interest" description="Disordered" evidence="12">
    <location>
        <begin position="1"/>
        <end position="20"/>
    </location>
</feature>
<evidence type="ECO:0000256" key="3">
    <source>
        <dbReference type="ARBA" id="ARBA00022555"/>
    </source>
</evidence>
<dbReference type="InterPro" id="IPR006674">
    <property type="entry name" value="HD_domain"/>
</dbReference>
<evidence type="ECO:0000256" key="5">
    <source>
        <dbReference type="ARBA" id="ARBA00022694"/>
    </source>
</evidence>
<keyword evidence="4 11" id="KW-0808">Transferase</keyword>
<evidence type="ECO:0000256" key="7">
    <source>
        <dbReference type="ARBA" id="ARBA00022723"/>
    </source>
</evidence>
<comment type="cofactor">
    <cofactor evidence="1">
        <name>Mg(2+)</name>
        <dbReference type="ChEBI" id="CHEBI:18420"/>
    </cofactor>
</comment>
<evidence type="ECO:0000256" key="6">
    <source>
        <dbReference type="ARBA" id="ARBA00022695"/>
    </source>
</evidence>
<evidence type="ECO:0000256" key="10">
    <source>
        <dbReference type="ARBA" id="ARBA00022884"/>
    </source>
</evidence>
<dbReference type="Gene3D" id="3.30.460.10">
    <property type="entry name" value="Beta Polymerase, domain 2"/>
    <property type="match status" value="1"/>
</dbReference>
<keyword evidence="8" id="KW-0547">Nucleotide-binding</keyword>
<evidence type="ECO:0000256" key="12">
    <source>
        <dbReference type="SAM" id="MobiDB-lite"/>
    </source>
</evidence>
<dbReference type="PANTHER" id="PTHR47545">
    <property type="entry name" value="MULTIFUNCTIONAL CCA PROTEIN"/>
    <property type="match status" value="1"/>
</dbReference>
<evidence type="ECO:0000256" key="1">
    <source>
        <dbReference type="ARBA" id="ARBA00001946"/>
    </source>
</evidence>
<keyword evidence="7" id="KW-0479">Metal-binding</keyword>
<dbReference type="PANTHER" id="PTHR47545:SF2">
    <property type="entry name" value="CC-ADDING TRNA NUCLEOTIDYLTRANSFERASE"/>
    <property type="match status" value="1"/>
</dbReference>
<reference evidence="14 15" key="1">
    <citation type="submission" date="2020-08" db="EMBL/GenBank/DDBJ databases">
        <title>Bridging the membrane lipid divide: bacteria of the FCB group superphylum have the potential to synthesize archaeal ether lipids.</title>
        <authorList>
            <person name="Villanueva L."/>
            <person name="Von Meijenfeldt F.A.B."/>
            <person name="Westbye A.B."/>
            <person name="Yadav S."/>
            <person name="Hopmans E.C."/>
            <person name="Dutilh B.E."/>
            <person name="Sinninghe Damste J.S."/>
        </authorList>
    </citation>
    <scope>NUCLEOTIDE SEQUENCE [LARGE SCALE GENOMIC DNA]</scope>
    <source>
        <strain evidence="14">NIOZ-UU36</strain>
    </source>
</reference>
<keyword evidence="10 11" id="KW-0694">RNA-binding</keyword>
<dbReference type="Pfam" id="PF12627">
    <property type="entry name" value="PolyA_pol_RNAbd"/>
    <property type="match status" value="1"/>
</dbReference>
<dbReference type="InterPro" id="IPR050124">
    <property type="entry name" value="tRNA_CCA-adding_enzyme"/>
</dbReference>
<sequence>MVNKSQPPGEENKNTHSSSYAGRWVARVNEKIIAHGGTPEQASHAAKKSRHKEIPEILYMSPAEPLVTSPLLSAVVDAIPADQPLFLIGGAVRDTLLGRVSHDLDFSLPVLGGVPGDVLKLARKVANRIGAAYYPLDAERGAARLVLLHNDGTRHILDFAAFRGDDLEGDLRGRDFTLNAIALDVHSQAIYDPLGGVADLLAKNLRLCSPASLNDDPVRILRAIRQAADFGFHILPETRAAMKEAVPALYQTSPERQRDELFRILDGKQPSTAFRALEMLDVFPAILPELSALNGCVQSSPHVDDVWSHTLTALRHLKSILNALSVQYDSSMASEFHNGLLVLRLGRYREDFAAHFGVRLTTERSLQGLLFFATLYHDVGKPLTRKTGDDGRIRFLGHEGEGAAIATERARALHMSNDEIDRLDRIIRGHLRIHSMTRQLLDEGKQPSRRAIYRFFRDTQDAGADIILLSLADLRATYGHGLPEDVWKAELDICRLLLENLWERPTEVVKPPALLNGHEVMKAFDMSPGPLVGRLLEAIREGQAVGEIEKKDEALVFGREWLAAKK</sequence>
<evidence type="ECO:0000313" key="14">
    <source>
        <dbReference type="EMBL" id="MBC8336369.1"/>
    </source>
</evidence>
<keyword evidence="9" id="KW-0460">Magnesium</keyword>
<keyword evidence="5" id="KW-0819">tRNA processing</keyword>
<dbReference type="InterPro" id="IPR003607">
    <property type="entry name" value="HD/PDEase_dom"/>
</dbReference>
<keyword evidence="3" id="KW-0820">tRNA-binding</keyword>
<evidence type="ECO:0000313" key="15">
    <source>
        <dbReference type="Proteomes" id="UP000614469"/>
    </source>
</evidence>
<dbReference type="GO" id="GO:0008033">
    <property type="term" value="P:tRNA processing"/>
    <property type="evidence" value="ECO:0007669"/>
    <property type="project" value="UniProtKB-KW"/>
</dbReference>
<dbReference type="Pfam" id="PF01966">
    <property type="entry name" value="HD"/>
    <property type="match status" value="1"/>
</dbReference>